<sequence length="59" mass="6614">MSVCSRSLAFLLGVRVLMDFVVGPSYRPTETTLLAHFFGQRDVERRGDMSSTGMVGRFQ</sequence>
<reference evidence="1 2" key="1">
    <citation type="submission" date="2013-08" db="EMBL/GenBank/DDBJ databases">
        <title>draft genome of Halomonas huanghegensis, strain BJGMM-B45T.</title>
        <authorList>
            <person name="Miao C."/>
            <person name="Wan Y."/>
            <person name="Jin W."/>
        </authorList>
    </citation>
    <scope>NUCLEOTIDE SEQUENCE [LARGE SCALE GENOMIC DNA]</scope>
    <source>
        <strain evidence="1 2">BJGMM-B45</strain>
    </source>
</reference>
<dbReference type="Proteomes" id="UP000019113">
    <property type="component" value="Unassembled WGS sequence"/>
</dbReference>
<protein>
    <submittedName>
        <fullName evidence="1">Uncharacterized protein</fullName>
    </submittedName>
</protein>
<accession>W1N1C2</accession>
<organism evidence="1 2">
    <name type="scientific">Halomonas huangheensis</name>
    <dbReference type="NCBI Taxonomy" id="1178482"/>
    <lineage>
        <taxon>Bacteria</taxon>
        <taxon>Pseudomonadati</taxon>
        <taxon>Pseudomonadota</taxon>
        <taxon>Gammaproteobacteria</taxon>
        <taxon>Oceanospirillales</taxon>
        <taxon>Halomonadaceae</taxon>
        <taxon>Halomonas</taxon>
    </lineage>
</organism>
<dbReference type="EMBL" id="AVBC01000049">
    <property type="protein sequence ID" value="ERL49367.1"/>
    <property type="molecule type" value="Genomic_DNA"/>
</dbReference>
<dbReference type="KEGG" id="hhu:AR456_12610"/>
<name>W1N1C2_9GAMM</name>
<evidence type="ECO:0000313" key="2">
    <source>
        <dbReference type="Proteomes" id="UP000019113"/>
    </source>
</evidence>
<comment type="caution">
    <text evidence="1">The sequence shown here is derived from an EMBL/GenBank/DDBJ whole genome shotgun (WGS) entry which is preliminary data.</text>
</comment>
<keyword evidence="2" id="KW-1185">Reference proteome</keyword>
<gene>
    <name evidence="1" type="ORF">BJB45_21690</name>
</gene>
<dbReference type="AlphaFoldDB" id="W1N1C2"/>
<evidence type="ECO:0000313" key="1">
    <source>
        <dbReference type="EMBL" id="ERL49367.1"/>
    </source>
</evidence>
<dbReference type="STRING" id="1178482.AR456_12610"/>
<proteinExistence type="predicted"/>